<dbReference type="Pfam" id="PF07993">
    <property type="entry name" value="NAD_binding_4"/>
    <property type="match status" value="1"/>
</dbReference>
<dbReference type="AlphaFoldDB" id="A0A8S4FU20"/>
<evidence type="ECO:0000313" key="3">
    <source>
        <dbReference type="Proteomes" id="UP000653454"/>
    </source>
</evidence>
<keyword evidence="3" id="KW-1185">Reference proteome</keyword>
<proteinExistence type="predicted"/>
<feature type="domain" description="Thioester reductase (TE)" evidence="1">
    <location>
        <begin position="18"/>
        <end position="87"/>
    </location>
</feature>
<accession>A0A8S4FU20</accession>
<evidence type="ECO:0000259" key="1">
    <source>
        <dbReference type="Pfam" id="PF07993"/>
    </source>
</evidence>
<name>A0A8S4FU20_PLUXY</name>
<organism evidence="2 3">
    <name type="scientific">Plutella xylostella</name>
    <name type="common">Diamondback moth</name>
    <name type="synonym">Plutella maculipennis</name>
    <dbReference type="NCBI Taxonomy" id="51655"/>
    <lineage>
        <taxon>Eukaryota</taxon>
        <taxon>Metazoa</taxon>
        <taxon>Ecdysozoa</taxon>
        <taxon>Arthropoda</taxon>
        <taxon>Hexapoda</taxon>
        <taxon>Insecta</taxon>
        <taxon>Pterygota</taxon>
        <taxon>Neoptera</taxon>
        <taxon>Endopterygota</taxon>
        <taxon>Lepidoptera</taxon>
        <taxon>Glossata</taxon>
        <taxon>Ditrysia</taxon>
        <taxon>Yponomeutoidea</taxon>
        <taxon>Plutellidae</taxon>
        <taxon>Plutella</taxon>
    </lineage>
</organism>
<gene>
    <name evidence="2" type="ORF">PLXY2_LOCUS10459</name>
</gene>
<dbReference type="Proteomes" id="UP000653454">
    <property type="component" value="Unassembled WGS sequence"/>
</dbReference>
<evidence type="ECO:0000313" key="2">
    <source>
        <dbReference type="EMBL" id="CAG9131826.1"/>
    </source>
</evidence>
<comment type="caution">
    <text evidence="2">The sequence shown here is derived from an EMBL/GenBank/DDBJ whole genome shotgun (WGS) entry which is preliminary data.</text>
</comment>
<dbReference type="EMBL" id="CAJHNJ030000046">
    <property type="protein sequence ID" value="CAG9131826.1"/>
    <property type="molecule type" value="Genomic_DNA"/>
</dbReference>
<protein>
    <submittedName>
        <fullName evidence="2">(diamondback moth) hypothetical protein</fullName>
    </submittedName>
</protein>
<reference evidence="2" key="1">
    <citation type="submission" date="2020-11" db="EMBL/GenBank/DDBJ databases">
        <authorList>
            <person name="Whiteford S."/>
        </authorList>
    </citation>
    <scope>NUCLEOTIDE SEQUENCE</scope>
</reference>
<sequence>MQRLSLAVQRGNAASVMAIAEDAVRTLAADLPACVIRPAIVLPSACEPAPGWVDVGNVFGPSGLLLGFGLGLAHTMLVDPEARNEMVQWTTNPQVRAHQRRVGSCFSPQTMWYCGSVEATNRYSYFFLLLFLHFIPAVLRDVVFRVTGSSFRLTQIYTKMYKLQTTLRYFHVSNSCSTMIIQWNSSTAYQTLTRRYFSSTWQNSTSSSL</sequence>
<dbReference type="InterPro" id="IPR013120">
    <property type="entry name" value="FAR_NAD-bd"/>
</dbReference>